<feature type="region of interest" description="Disordered" evidence="1">
    <location>
        <begin position="163"/>
        <end position="184"/>
    </location>
</feature>
<dbReference type="AlphaFoldDB" id="A0A1Z5R5C5"/>
<accession>A0A1Z5R5C5</accession>
<evidence type="ECO:0000313" key="3">
    <source>
        <dbReference type="Proteomes" id="UP000000768"/>
    </source>
</evidence>
<organism evidence="2 3">
    <name type="scientific">Sorghum bicolor</name>
    <name type="common">Sorghum</name>
    <name type="synonym">Sorghum vulgare</name>
    <dbReference type="NCBI Taxonomy" id="4558"/>
    <lineage>
        <taxon>Eukaryota</taxon>
        <taxon>Viridiplantae</taxon>
        <taxon>Streptophyta</taxon>
        <taxon>Embryophyta</taxon>
        <taxon>Tracheophyta</taxon>
        <taxon>Spermatophyta</taxon>
        <taxon>Magnoliopsida</taxon>
        <taxon>Liliopsida</taxon>
        <taxon>Poales</taxon>
        <taxon>Poaceae</taxon>
        <taxon>PACMAD clade</taxon>
        <taxon>Panicoideae</taxon>
        <taxon>Andropogonodae</taxon>
        <taxon>Andropogoneae</taxon>
        <taxon>Sorghinae</taxon>
        <taxon>Sorghum</taxon>
    </lineage>
</organism>
<proteinExistence type="predicted"/>
<evidence type="ECO:0000313" key="2">
    <source>
        <dbReference type="EMBL" id="OQU78978.1"/>
    </source>
</evidence>
<dbReference type="EMBL" id="CM000767">
    <property type="protein sequence ID" value="OQU78978.1"/>
    <property type="molecule type" value="Genomic_DNA"/>
</dbReference>
<reference evidence="3" key="2">
    <citation type="journal article" date="2018" name="Plant J.">
        <title>The Sorghum bicolor reference genome: improved assembly, gene annotations, a transcriptome atlas, and signatures of genome organization.</title>
        <authorList>
            <person name="McCormick R.F."/>
            <person name="Truong S.K."/>
            <person name="Sreedasyam A."/>
            <person name="Jenkins J."/>
            <person name="Shu S."/>
            <person name="Sims D."/>
            <person name="Kennedy M."/>
            <person name="Amirebrahimi M."/>
            <person name="Weers B.D."/>
            <person name="McKinley B."/>
            <person name="Mattison A."/>
            <person name="Morishige D.T."/>
            <person name="Grimwood J."/>
            <person name="Schmutz J."/>
            <person name="Mullet J.E."/>
        </authorList>
    </citation>
    <scope>NUCLEOTIDE SEQUENCE [LARGE SCALE GENOMIC DNA]</scope>
    <source>
        <strain evidence="3">cv. BTx623</strain>
    </source>
</reference>
<gene>
    <name evidence="2" type="ORF">SORBI_3008G081150</name>
</gene>
<dbReference type="Proteomes" id="UP000000768">
    <property type="component" value="Chromosome 8"/>
</dbReference>
<dbReference type="Gramene" id="OQU78978">
    <property type="protein sequence ID" value="OQU78978"/>
    <property type="gene ID" value="SORBI_3008G081150"/>
</dbReference>
<feature type="compositionally biased region" description="Low complexity" evidence="1">
    <location>
        <begin position="22"/>
        <end position="33"/>
    </location>
</feature>
<reference evidence="2 3" key="1">
    <citation type="journal article" date="2009" name="Nature">
        <title>The Sorghum bicolor genome and the diversification of grasses.</title>
        <authorList>
            <person name="Paterson A.H."/>
            <person name="Bowers J.E."/>
            <person name="Bruggmann R."/>
            <person name="Dubchak I."/>
            <person name="Grimwood J."/>
            <person name="Gundlach H."/>
            <person name="Haberer G."/>
            <person name="Hellsten U."/>
            <person name="Mitros T."/>
            <person name="Poliakov A."/>
            <person name="Schmutz J."/>
            <person name="Spannagl M."/>
            <person name="Tang H."/>
            <person name="Wang X."/>
            <person name="Wicker T."/>
            <person name="Bharti A.K."/>
            <person name="Chapman J."/>
            <person name="Feltus F.A."/>
            <person name="Gowik U."/>
            <person name="Grigoriev I.V."/>
            <person name="Lyons E."/>
            <person name="Maher C.A."/>
            <person name="Martis M."/>
            <person name="Narechania A."/>
            <person name="Otillar R.P."/>
            <person name="Penning B.W."/>
            <person name="Salamov A.A."/>
            <person name="Wang Y."/>
            <person name="Zhang L."/>
            <person name="Carpita N.C."/>
            <person name="Freeling M."/>
            <person name="Gingle A.R."/>
            <person name="Hash C.T."/>
            <person name="Keller B."/>
            <person name="Klein P."/>
            <person name="Kresovich S."/>
            <person name="McCann M.C."/>
            <person name="Ming R."/>
            <person name="Peterson D.G."/>
            <person name="Mehboob-ur-Rahman"/>
            <person name="Ware D."/>
            <person name="Westhoff P."/>
            <person name="Mayer K.F."/>
            <person name="Messing J."/>
            <person name="Rokhsar D.S."/>
        </authorList>
    </citation>
    <scope>NUCLEOTIDE SEQUENCE [LARGE SCALE GENOMIC DNA]</scope>
    <source>
        <strain evidence="3">cv. BTx623</strain>
    </source>
</reference>
<feature type="compositionally biased region" description="Low complexity" evidence="1">
    <location>
        <begin position="59"/>
        <end position="75"/>
    </location>
</feature>
<keyword evidence="3" id="KW-1185">Reference proteome</keyword>
<sequence>MPPAPRRRRQRATAPPWPCAPAAPLRPAGPAPALHSPARQRGSHARARRIEHPVPPALGAPAPAHASPVPPALGTAAGGGRRRRVVAARTEKAERERQAERAERERQAKQLAEIMAYLHNIGHLTGVQAPQFTPPPQVFASPLTDSLQRLSIPCGAVHPLSSFSLQESAPSPSPPHSGRQHYSS</sequence>
<evidence type="ECO:0000256" key="1">
    <source>
        <dbReference type="SAM" id="MobiDB-lite"/>
    </source>
</evidence>
<name>A0A1Z5R5C5_SORBI</name>
<feature type="region of interest" description="Disordered" evidence="1">
    <location>
        <begin position="1"/>
        <end position="107"/>
    </location>
</feature>
<feature type="compositionally biased region" description="Basic and acidic residues" evidence="1">
    <location>
        <begin position="89"/>
        <end position="107"/>
    </location>
</feature>
<protein>
    <submittedName>
        <fullName evidence="2">Uncharacterized protein</fullName>
    </submittedName>
</protein>
<dbReference type="InParanoid" id="A0A1Z5R5C5"/>
<feature type="compositionally biased region" description="Basic residues" evidence="1">
    <location>
        <begin position="1"/>
        <end position="11"/>
    </location>
</feature>